<evidence type="ECO:0000256" key="2">
    <source>
        <dbReference type="SAM" id="MobiDB-lite"/>
    </source>
</evidence>
<feature type="compositionally biased region" description="Basic and acidic residues" evidence="2">
    <location>
        <begin position="1"/>
        <end position="14"/>
    </location>
</feature>
<feature type="coiled-coil region" evidence="1">
    <location>
        <begin position="74"/>
        <end position="143"/>
    </location>
</feature>
<reference evidence="4" key="1">
    <citation type="submission" date="2015-07" db="EMBL/GenBank/DDBJ databases">
        <title>A filamentous phage RSS-TH1 infecting Ralstonia solanacearum.</title>
        <authorList>
            <person name="Kawasaki T."/>
            <person name="Bhunchoth A."/>
            <person name="Chatchawankanphanich O."/>
            <person name="Phironrit N."/>
            <person name="Fujie M."/>
            <person name="Yamada T."/>
        </authorList>
    </citation>
    <scope>NUCLEOTIDE SEQUENCE [LARGE SCALE GENOMIC DNA]</scope>
</reference>
<protein>
    <submittedName>
        <fullName evidence="3">Uncharacterized protein</fullName>
    </submittedName>
</protein>
<evidence type="ECO:0000313" key="3">
    <source>
        <dbReference type="EMBL" id="BAS04454.1"/>
    </source>
</evidence>
<organism evidence="3 4">
    <name type="scientific">Ralstonia phage RSS-TH1</name>
    <dbReference type="NCBI Taxonomy" id="1685501"/>
    <lineage>
        <taxon>Viruses</taxon>
        <taxon>Monodnaviria</taxon>
        <taxon>Loebvirae</taxon>
        <taxon>Hofneiviricota</taxon>
        <taxon>Faserviricetes</taxon>
        <taxon>Tubulavirales</taxon>
        <taxon>Inoviridae</taxon>
        <taxon>Restivirus</taxon>
        <taxon>Restivirus RSS1</taxon>
    </lineage>
</organism>
<sequence length="211" mass="23615">MESSNREPNMRDVTDNVTVDLPGMEQKRGRGRPRKAHAMTNAERQAAYRARRRAQQPADRSVTVTKMPVEVDAYDECRLEVERLRAELVALRLKAERHEVERNNVFALADLKEDQRQEALAEVEGLRIQLSKALGEVQRLNSKKSVTPSNGNPVSFAAMVDLLSQAAKARSKSALLDIREGISWKDGVVGNTKVTDNQLAQLIAAMTRRQA</sequence>
<name>A0A0K2QQ53_9VIRU</name>
<keyword evidence="1" id="KW-0175">Coiled coil</keyword>
<dbReference type="Proteomes" id="UP000225962">
    <property type="component" value="Genome"/>
</dbReference>
<evidence type="ECO:0000313" key="4">
    <source>
        <dbReference type="Proteomes" id="UP000225962"/>
    </source>
</evidence>
<proteinExistence type="predicted"/>
<dbReference type="KEGG" id="vg:65073016"/>
<dbReference type="GeneID" id="65073016"/>
<dbReference type="RefSeq" id="YP_010083990.1">
    <property type="nucleotide sequence ID" value="NC_055053.1"/>
</dbReference>
<feature type="region of interest" description="Disordered" evidence="2">
    <location>
        <begin position="1"/>
        <end position="41"/>
    </location>
</feature>
<accession>A0A0K2QQ53</accession>
<evidence type="ECO:0000256" key="1">
    <source>
        <dbReference type="SAM" id="Coils"/>
    </source>
</evidence>
<dbReference type="EMBL" id="LC066596">
    <property type="protein sequence ID" value="BAS04454.1"/>
    <property type="molecule type" value="Genomic_DNA"/>
</dbReference>